<dbReference type="SMART" id="SM00248">
    <property type="entry name" value="ANK"/>
    <property type="match status" value="4"/>
</dbReference>
<dbReference type="InterPro" id="IPR049043">
    <property type="entry name" value="WHD_RIOX1"/>
</dbReference>
<evidence type="ECO:0000256" key="23">
    <source>
        <dbReference type="ARBA" id="ARBA00023272"/>
    </source>
</evidence>
<dbReference type="Pfam" id="PF08007">
    <property type="entry name" value="JmjC_2"/>
    <property type="match status" value="1"/>
</dbReference>
<keyword evidence="12" id="KW-0288">FMN</keyword>
<dbReference type="SUPFAM" id="SSF81790">
    <property type="entry name" value="Myosin phosphatase inhibitor 17kDa protein, CPI-17"/>
    <property type="match status" value="1"/>
</dbReference>
<evidence type="ECO:0000256" key="1">
    <source>
        <dbReference type="ARBA" id="ARBA00001917"/>
    </source>
</evidence>
<dbReference type="PANTHER" id="PTHR23026">
    <property type="entry name" value="NADPH NITROREDUCTASE"/>
    <property type="match status" value="1"/>
</dbReference>
<keyword evidence="22" id="KW-0539">Nucleus</keyword>
<dbReference type="OrthoDB" id="41362at2759"/>
<evidence type="ECO:0000256" key="5">
    <source>
        <dbReference type="ARBA" id="ARBA00007118"/>
    </source>
</evidence>
<keyword evidence="13" id="KW-0479">Metal-binding</keyword>
<dbReference type="SUPFAM" id="SSF55469">
    <property type="entry name" value="FMN-dependent nitroreductase-like"/>
    <property type="match status" value="1"/>
</dbReference>
<dbReference type="PROSITE" id="PS51450">
    <property type="entry name" value="LRR"/>
    <property type="match status" value="1"/>
</dbReference>
<feature type="domain" description="RanBD1" evidence="26">
    <location>
        <begin position="31"/>
        <end position="172"/>
    </location>
</feature>
<dbReference type="SMART" id="SM00369">
    <property type="entry name" value="LRR_TYP"/>
    <property type="match status" value="6"/>
</dbReference>
<dbReference type="GO" id="GO:0140616">
    <property type="term" value="F:iodotyrosine deiodinase activity"/>
    <property type="evidence" value="ECO:0007669"/>
    <property type="project" value="UniProtKB-ARBA"/>
</dbReference>
<dbReference type="Pfam" id="PF00881">
    <property type="entry name" value="Nitroreductase"/>
    <property type="match status" value="1"/>
</dbReference>
<dbReference type="GO" id="GO:0046872">
    <property type="term" value="F:metal ion binding"/>
    <property type="evidence" value="ECO:0007669"/>
    <property type="project" value="UniProtKB-KW"/>
</dbReference>
<accession>A0A7R8ZFX1</accession>
<dbReference type="Gene3D" id="3.90.930.40">
    <property type="match status" value="1"/>
</dbReference>
<dbReference type="Pfam" id="PF00638">
    <property type="entry name" value="Ran_BP1"/>
    <property type="match status" value="1"/>
</dbReference>
<dbReference type="Pfam" id="PF13855">
    <property type="entry name" value="LRR_8"/>
    <property type="match status" value="2"/>
</dbReference>
<dbReference type="CDD" id="cd02144">
    <property type="entry name" value="iodotyrosine_dehalogenase"/>
    <property type="match status" value="1"/>
</dbReference>
<keyword evidence="16" id="KW-0156">Chromatin regulator</keyword>
<dbReference type="SUPFAM" id="SSF51197">
    <property type="entry name" value="Clavaminate synthase-like"/>
    <property type="match status" value="1"/>
</dbReference>
<keyword evidence="9" id="KW-0597">Phosphoprotein</keyword>
<evidence type="ECO:0000256" key="19">
    <source>
        <dbReference type="ARBA" id="ARBA00023004"/>
    </source>
</evidence>
<evidence type="ECO:0000256" key="21">
    <source>
        <dbReference type="ARBA" id="ARBA00023163"/>
    </source>
</evidence>
<evidence type="ECO:0000256" key="4">
    <source>
        <dbReference type="ARBA" id="ARBA00005483"/>
    </source>
</evidence>
<dbReference type="InterPro" id="IPR032675">
    <property type="entry name" value="LRR_dom_sf"/>
</dbReference>
<keyword evidence="10" id="KW-0433">Leucine-rich repeat</keyword>
<dbReference type="InterPro" id="IPR003591">
    <property type="entry name" value="Leu-rich_rpt_typical-subtyp"/>
</dbReference>
<dbReference type="EC" id="1.14.11.27" evidence="7"/>
<dbReference type="InterPro" id="IPR002110">
    <property type="entry name" value="Ankyrin_rpt"/>
</dbReference>
<comment type="subcellular location">
    <subcellularLocation>
        <location evidence="3">Nucleus</location>
    </subcellularLocation>
</comment>
<evidence type="ECO:0000256" key="25">
    <source>
        <dbReference type="SAM" id="Phobius"/>
    </source>
</evidence>
<evidence type="ECO:0000256" key="14">
    <source>
        <dbReference type="ARBA" id="ARBA00022729"/>
    </source>
</evidence>
<keyword evidence="21" id="KW-0804">Transcription</keyword>
<dbReference type="SUPFAM" id="SSF52058">
    <property type="entry name" value="L domain-like"/>
    <property type="match status" value="1"/>
</dbReference>
<dbReference type="InterPro" id="IPR000156">
    <property type="entry name" value="Ran_bind_dom"/>
</dbReference>
<evidence type="ECO:0000256" key="2">
    <source>
        <dbReference type="ARBA" id="ARBA00001954"/>
    </source>
</evidence>
<name>A0A7R8ZFX1_9CRUS</name>
<dbReference type="GO" id="GO:0005886">
    <property type="term" value="C:plasma membrane"/>
    <property type="evidence" value="ECO:0007669"/>
    <property type="project" value="TreeGrafter"/>
</dbReference>
<dbReference type="SMART" id="SM00160">
    <property type="entry name" value="RanBD"/>
    <property type="match status" value="1"/>
</dbReference>
<keyword evidence="18" id="KW-0560">Oxidoreductase</keyword>
<feature type="region of interest" description="Disordered" evidence="24">
    <location>
        <begin position="601"/>
        <end position="647"/>
    </location>
</feature>
<evidence type="ECO:0000256" key="3">
    <source>
        <dbReference type="ARBA" id="ARBA00004123"/>
    </source>
</evidence>
<dbReference type="Pfam" id="PF21233">
    <property type="entry name" value="WHD_RIOX1"/>
    <property type="match status" value="1"/>
</dbReference>
<keyword evidence="25" id="KW-0812">Transmembrane</keyword>
<evidence type="ECO:0000256" key="17">
    <source>
        <dbReference type="ARBA" id="ARBA00022964"/>
    </source>
</evidence>
<dbReference type="Pfam" id="PF12796">
    <property type="entry name" value="Ank_2"/>
    <property type="match status" value="1"/>
</dbReference>
<keyword evidence="14" id="KW-0732">Signal</keyword>
<evidence type="ECO:0000256" key="9">
    <source>
        <dbReference type="ARBA" id="ARBA00022553"/>
    </source>
</evidence>
<dbReference type="InterPro" id="IPR000483">
    <property type="entry name" value="Cys-rich_flank_reg_C"/>
</dbReference>
<dbReference type="Gene3D" id="1.10.10.1500">
    <property type="entry name" value="JmjC domain-containing ribosomal oxygenase (ROX), dimer domain"/>
    <property type="match status" value="1"/>
</dbReference>
<dbReference type="Gene3D" id="1.10.150.220">
    <property type="entry name" value="CPI-17"/>
    <property type="match status" value="1"/>
</dbReference>
<keyword evidence="15" id="KW-0677">Repeat</keyword>
<feature type="region of interest" description="Disordered" evidence="24">
    <location>
        <begin position="1"/>
        <end position="35"/>
    </location>
</feature>
<feature type="region of interest" description="Disordered" evidence="24">
    <location>
        <begin position="988"/>
        <end position="1011"/>
    </location>
</feature>
<evidence type="ECO:0000256" key="24">
    <source>
        <dbReference type="SAM" id="MobiDB-lite"/>
    </source>
</evidence>
<evidence type="ECO:0000256" key="8">
    <source>
        <dbReference type="ARBA" id="ARBA00022491"/>
    </source>
</evidence>
<reference evidence="27" key="1">
    <citation type="submission" date="2020-11" db="EMBL/GenBank/DDBJ databases">
        <authorList>
            <person name="Tran Van P."/>
        </authorList>
    </citation>
    <scope>NUCLEOTIDE SEQUENCE</scope>
</reference>
<evidence type="ECO:0000256" key="13">
    <source>
        <dbReference type="ARBA" id="ARBA00022723"/>
    </source>
</evidence>
<feature type="compositionally biased region" description="Basic and acidic residues" evidence="24">
    <location>
        <begin position="176"/>
        <end position="193"/>
    </location>
</feature>
<protein>
    <recommendedName>
        <fullName evidence="7">[histone H3]-dimethyl-L-lysine(36) demethylase</fullName>
        <ecNumber evidence="7">1.14.11.27</ecNumber>
    </recommendedName>
</protein>
<gene>
    <name evidence="27" type="ORF">CTOB1V02_LOCUS683</name>
</gene>
<evidence type="ECO:0000256" key="12">
    <source>
        <dbReference type="ARBA" id="ARBA00022643"/>
    </source>
</evidence>
<feature type="compositionally biased region" description="Basic and acidic residues" evidence="24">
    <location>
        <begin position="201"/>
        <end position="210"/>
    </location>
</feature>
<comment type="cofactor">
    <cofactor evidence="2">
        <name>Fe(2+)</name>
        <dbReference type="ChEBI" id="CHEBI:29033"/>
    </cofactor>
</comment>
<feature type="compositionally biased region" description="Polar residues" evidence="24">
    <location>
        <begin position="601"/>
        <end position="617"/>
    </location>
</feature>
<dbReference type="PANTHER" id="PTHR23026:SF90">
    <property type="entry name" value="IODOTYROSINE DEIODINASE 1"/>
    <property type="match status" value="1"/>
</dbReference>
<evidence type="ECO:0000256" key="15">
    <source>
        <dbReference type="ARBA" id="ARBA00022737"/>
    </source>
</evidence>
<dbReference type="Gene3D" id="3.80.10.10">
    <property type="entry name" value="Ribonuclease Inhibitor"/>
    <property type="match status" value="3"/>
</dbReference>
<feature type="region of interest" description="Disordered" evidence="24">
    <location>
        <begin position="176"/>
        <end position="210"/>
    </location>
</feature>
<comment type="similarity">
    <text evidence="4">Belongs to the PP1 inhibitor family.</text>
</comment>
<evidence type="ECO:0000259" key="26">
    <source>
        <dbReference type="PROSITE" id="PS50196"/>
    </source>
</evidence>
<dbReference type="Gene3D" id="3.40.109.10">
    <property type="entry name" value="NADH Oxidase"/>
    <property type="match status" value="1"/>
</dbReference>
<dbReference type="EMBL" id="OB660091">
    <property type="protein sequence ID" value="CAD7222682.1"/>
    <property type="molecule type" value="Genomic_DNA"/>
</dbReference>
<dbReference type="Pfam" id="PF05361">
    <property type="entry name" value="PP1_inhibitor"/>
    <property type="match status" value="1"/>
</dbReference>
<evidence type="ECO:0000313" key="27">
    <source>
        <dbReference type="EMBL" id="CAD7222682.1"/>
    </source>
</evidence>
<dbReference type="SUPFAM" id="SSF48403">
    <property type="entry name" value="Ankyrin repeat"/>
    <property type="match status" value="1"/>
</dbReference>
<evidence type="ECO:0000256" key="6">
    <source>
        <dbReference type="ARBA" id="ARBA00010309"/>
    </source>
</evidence>
<dbReference type="FunFam" id="3.90.930.40:FF:000001">
    <property type="entry name" value="ribosomal oxygenase 1 isoform X1"/>
    <property type="match status" value="1"/>
</dbReference>
<feature type="region of interest" description="Disordered" evidence="24">
    <location>
        <begin position="499"/>
        <end position="571"/>
    </location>
</feature>
<proteinExistence type="inferred from homology"/>
<dbReference type="InterPro" id="IPR000415">
    <property type="entry name" value="Nitroreductase-like"/>
</dbReference>
<dbReference type="GO" id="GO:0004864">
    <property type="term" value="F:protein phosphatase inhibitor activity"/>
    <property type="evidence" value="ECO:0007669"/>
    <property type="project" value="UniProtKB-KW"/>
</dbReference>
<evidence type="ECO:0000256" key="20">
    <source>
        <dbReference type="ARBA" id="ARBA00023015"/>
    </source>
</evidence>
<keyword evidence="25" id="KW-1133">Transmembrane helix</keyword>
<organism evidence="27">
    <name type="scientific">Cyprideis torosa</name>
    <dbReference type="NCBI Taxonomy" id="163714"/>
    <lineage>
        <taxon>Eukaryota</taxon>
        <taxon>Metazoa</taxon>
        <taxon>Ecdysozoa</taxon>
        <taxon>Arthropoda</taxon>
        <taxon>Crustacea</taxon>
        <taxon>Oligostraca</taxon>
        <taxon>Ostracoda</taxon>
        <taxon>Podocopa</taxon>
        <taxon>Podocopida</taxon>
        <taxon>Cytherocopina</taxon>
        <taxon>Cytheroidea</taxon>
        <taxon>Cytherideidae</taxon>
        <taxon>Cyprideis</taxon>
    </lineage>
</organism>
<comment type="similarity">
    <text evidence="5">Belongs to the nitroreductase family.</text>
</comment>
<keyword evidence="25" id="KW-0472">Membrane</keyword>
<dbReference type="SMART" id="SM00082">
    <property type="entry name" value="LRRCT"/>
    <property type="match status" value="1"/>
</dbReference>
<comment type="cofactor">
    <cofactor evidence="1">
        <name>FMN</name>
        <dbReference type="ChEBI" id="CHEBI:58210"/>
    </cofactor>
</comment>
<sequence>MAEATNGVLGAENVVSSAAENGDDERSPSPQFKPLVDAQTLPVTEGAQEVEEEVLLNLRAKLWRMHDDGEEREWKERGVGTLKVLEHKSNSTLRVLMRRDKTFKVCANHLITPYMRLEKLKEKNNFFIYKTYADQSDDGEAKPETFLIKFINGDEAKEFQEVFEMARDVLKDIEADPTPAKRAEEEILSKEESSASELDEFSGKDEKLSPEEEEAAAAYSAASKSDELKKYVNKVTGRGGEQKTEPTSQEVEFLRKTLVNGMKKKRNSTKLKRLIACRQGHVNVVNCLLRYGASVTHFASENYWTAFHEAACSKKPEPVLELLLAQPDAASGANAVDKYGMCPLHYAILANSLDAAKILVEQFKVALDAGRQNGYWTPVRMAANFNRQPLASFLLKRGALVEDVDIAGGVYDLIPDKDVIEAGNISLLKRLLERDPRNAASLLKFAASTGRVDPIFCLREFCDLTYEDVEESSKAAKDAGHDNCYELLCSRYKWQFSEESPAQKSRGGGDNAPHSGRRKSSLFPRKSNKGSLASENGDVAKLSGFSDLRDKANEPTAPAPPLFAKRDMKRRPISPSLSASLAVTKMEDEVDEPMLNRSISSHLQSLNLERGGSTTLPNRRRSVMGPSFSNLPPYTPPPDSPSLGDEDLADALQCSRTVARRAFQWLISPQSVDKFLEKNWEKRPVLIRRHRPDYYKNLLSCKDIDRALRRKNVFFEKNLDITIYEGGERQTHTPAGRAVAHVVWDYFRNGCSVRMLNPQTFFQSVWKLNSVLAEYFNSFVGANVYLTPAGTQGFAPHFDDIEAFLLPAALERAMKENVEFRESLPLDYSQVAGLVNAERFQTDESRIKFFDRLHSLIAKLPTYAPIDAVVDEHAKRLIKESLPPLLSEGEKACSIFGIRAGPTEDGDWYPCVELESDTEVRLIRHGCCRVVEEGDKFILYYTIENSREYEQWEPGYLELAKCYLNGVIFLTHSYPEYIAIKDLPLRSKRQERRAGRREEKSRQPREENERTYRIASGSVTGRTKQRASCPTFMAYVVDVDDLKSCELAVSPHHCTPDMTTSASRTKHVDFQEKGESKQKREKYLTAKYGAHQMSLIRKRLAVENWMFDEIQELFGESESSNDRYADIDLDEILDLENDEERRQRLHALWLFNDPLVCLTFVEEGEIEESEEHDGSGVPHVPYTPNRYLEEEMQKRANDFFRLMNGRRTVRQYSEQDVPQELVELLIKTAGSSPSGANMQPWTFVVVRDKLIKKYIRRIVEAEEEINYKRRMGKTWLKDLEKFRTNWEKPYLEKAPVLILIFKQNYGVAADGSRITHYYQEISVSLATGILLAAIQNAGLCTLTSTPMNCGPALRTLLKRPDNEKLILLLPLGYAAEDATVPDLKRKSLDEFMIDCSDRNIQRLFTEITWDDTDELELLFNNNEITTVPTLPEMPVVSLSLNHNKIVNVSDEAFKNLKLSHLDLSHNRLTRDSLSKQSFANRLSFSDYEQLHLQRLDLSWNLIHSFDKDVFDHLEELEELIMAHNPMPEVDVSTAIALTTIRDLKVLDFSGTEMVEFPESILHSVNRLEKLYLRDNLFTKVPTQLSSTHTLLELYLDNNPIERLEYDSFQDLESLKLLSISGMPLLKNIGTRAFAQLDDLETLICSFNPSLSSIHPFAFRNKDGDRLGNLKKVDLNNNRLETVSATLLDWTQLDSVNLQENPWRCDCNLRWMVTILGPYLEKNAPQLTMSITCALPKEFHAQNALMLAPNDFKCVHHIPNLSDLTGSVHKDSRRAASGAMATLVIIAIILSIMVSGGIVYYMMKRRKYQTERQGVKYTRTVNEEMPPHSGTPIDL</sequence>
<dbReference type="PROSITE" id="PS50196">
    <property type="entry name" value="RANBD1"/>
    <property type="match status" value="1"/>
</dbReference>
<evidence type="ECO:0000256" key="10">
    <source>
        <dbReference type="ARBA" id="ARBA00022614"/>
    </source>
</evidence>
<dbReference type="FunFam" id="3.40.109.10:FF:000004">
    <property type="entry name" value="Iodotyrosine deiodinase 1"/>
    <property type="match status" value="1"/>
</dbReference>
<dbReference type="GO" id="GO:0006570">
    <property type="term" value="P:tyrosine metabolic process"/>
    <property type="evidence" value="ECO:0007669"/>
    <property type="project" value="TreeGrafter"/>
</dbReference>
<dbReference type="InterPro" id="IPR029479">
    <property type="entry name" value="Nitroreductase"/>
</dbReference>
<evidence type="ECO:0000256" key="7">
    <source>
        <dbReference type="ARBA" id="ARBA00013246"/>
    </source>
</evidence>
<dbReference type="Gene3D" id="1.25.40.20">
    <property type="entry name" value="Ankyrin repeat-containing domain"/>
    <property type="match status" value="1"/>
</dbReference>
<dbReference type="InterPro" id="IPR001611">
    <property type="entry name" value="Leu-rich_rpt"/>
</dbReference>
<dbReference type="InterPro" id="IPR036770">
    <property type="entry name" value="Ankyrin_rpt-contain_sf"/>
</dbReference>
<dbReference type="InterPro" id="IPR003347">
    <property type="entry name" value="JmjC_dom"/>
</dbReference>
<dbReference type="Gene3D" id="2.60.120.650">
    <property type="entry name" value="Cupin"/>
    <property type="match status" value="1"/>
</dbReference>
<dbReference type="InterPro" id="IPR050627">
    <property type="entry name" value="Nitroreductase/BluB"/>
</dbReference>
<evidence type="ECO:0000256" key="18">
    <source>
        <dbReference type="ARBA" id="ARBA00023002"/>
    </source>
</evidence>
<dbReference type="GO" id="GO:0032553">
    <property type="term" value="F:ribonucleotide binding"/>
    <property type="evidence" value="ECO:0007669"/>
    <property type="project" value="UniProtKB-ARBA"/>
</dbReference>
<dbReference type="GO" id="GO:0005737">
    <property type="term" value="C:cytoplasm"/>
    <property type="evidence" value="ECO:0007669"/>
    <property type="project" value="InterPro"/>
</dbReference>
<keyword evidence="20" id="KW-0805">Transcription regulation</keyword>
<keyword evidence="23" id="KW-0650">Protein phosphatase inhibitor</keyword>
<dbReference type="SUPFAM" id="SSF50729">
    <property type="entry name" value="PH domain-like"/>
    <property type="match status" value="1"/>
</dbReference>
<dbReference type="GO" id="GO:0005634">
    <property type="term" value="C:nucleus"/>
    <property type="evidence" value="ECO:0007669"/>
    <property type="project" value="UniProtKB-SubCell"/>
</dbReference>
<feature type="compositionally biased region" description="Basic and acidic residues" evidence="24">
    <location>
        <begin position="992"/>
        <end position="1011"/>
    </location>
</feature>
<dbReference type="GO" id="GO:0140680">
    <property type="term" value="F:histone H3K36me/H3K36me2 demethylase activity"/>
    <property type="evidence" value="ECO:0007669"/>
    <property type="project" value="UniProtKB-EC"/>
</dbReference>
<keyword evidence="19" id="KW-0408">Iron</keyword>
<comment type="similarity">
    <text evidence="6">Belongs to the ROX family. NO66 subfamily.</text>
</comment>
<dbReference type="Gene3D" id="2.30.29.30">
    <property type="entry name" value="Pleckstrin-homology domain (PH domain)/Phosphotyrosine-binding domain (PTB)"/>
    <property type="match status" value="1"/>
</dbReference>
<evidence type="ECO:0000256" key="22">
    <source>
        <dbReference type="ARBA" id="ARBA00023242"/>
    </source>
</evidence>
<keyword evidence="11" id="KW-0285">Flavoprotein</keyword>
<dbReference type="InterPro" id="IPR008025">
    <property type="entry name" value="CPI-17"/>
</dbReference>
<feature type="transmembrane region" description="Helical" evidence="25">
    <location>
        <begin position="1778"/>
        <end position="1802"/>
    </location>
</feature>
<keyword evidence="17" id="KW-0223">Dioxygenase</keyword>
<dbReference type="InterPro" id="IPR011993">
    <property type="entry name" value="PH-like_dom_sf"/>
</dbReference>
<keyword evidence="8" id="KW-0678">Repressor</keyword>
<evidence type="ECO:0000256" key="11">
    <source>
        <dbReference type="ARBA" id="ARBA00022630"/>
    </source>
</evidence>
<dbReference type="InterPro" id="IPR036658">
    <property type="entry name" value="CPI-17_sf"/>
</dbReference>
<evidence type="ECO:0000256" key="16">
    <source>
        <dbReference type="ARBA" id="ARBA00022853"/>
    </source>
</evidence>